<feature type="transmembrane region" description="Helical" evidence="1">
    <location>
        <begin position="19"/>
        <end position="36"/>
    </location>
</feature>
<evidence type="ECO:0000313" key="3">
    <source>
        <dbReference type="EMBL" id="GMN49699.1"/>
    </source>
</evidence>
<evidence type="ECO:0000313" key="4">
    <source>
        <dbReference type="Proteomes" id="UP001187192"/>
    </source>
</evidence>
<keyword evidence="1" id="KW-1133">Transmembrane helix</keyword>
<dbReference type="Proteomes" id="UP001187192">
    <property type="component" value="Unassembled WGS sequence"/>
</dbReference>
<feature type="domain" description="DUF4220" evidence="2">
    <location>
        <begin position="53"/>
        <end position="291"/>
    </location>
</feature>
<protein>
    <recommendedName>
        <fullName evidence="2">DUF4220 domain-containing protein</fullName>
    </recommendedName>
</protein>
<comment type="caution">
    <text evidence="3">The sequence shown here is derived from an EMBL/GenBank/DDBJ whole genome shotgun (WGS) entry which is preliminary data.</text>
</comment>
<reference evidence="3" key="1">
    <citation type="submission" date="2023-07" db="EMBL/GenBank/DDBJ databases">
        <title>draft genome sequence of fig (Ficus carica).</title>
        <authorList>
            <person name="Takahashi T."/>
            <person name="Nishimura K."/>
        </authorList>
    </citation>
    <scope>NUCLEOTIDE SEQUENCE</scope>
</reference>
<name>A0AA88ABW5_FICCA</name>
<sequence length="420" mass="47993">MELPVVPERLKKIWDVWDLRISILGSLLLQVFLVLLSTKRQWSRSTLLYWSIWSAYLLADWIAAVVIGSPRASESHDRNELQFALWASFLLLHLGSPDGINSLSLEDNELWIRHLFGLLLQVFSAAYCFYLTLVNNRLWLPTILVFAAGNIKFAERTRALHLASLKRFGATTLPNADPGPDYEEAASVYSTIRPVQVPTQVDQMIMVSAGNYTNYEYNRNDLIMTDLELSDEVKLPERAYSSSAFRLVEYELNFMYQILHTKAVVLNAPLATSCDVLHSSLSLLPLCCFCLPRSKALLLNSASRRIPRPTKVMKRRICRLLSDYMFYLLVKTPAMLAPVLGNWDVVFGDTCAEAKRIFKKHKVTNYLEACTKIISVKPKLRSAVVKQSKSKSVLFDVCILAQQLRTKNDHWKLMSRVWIE</sequence>
<dbReference type="Pfam" id="PF13968">
    <property type="entry name" value="DUF4220"/>
    <property type="match status" value="1"/>
</dbReference>
<evidence type="ECO:0000259" key="2">
    <source>
        <dbReference type="Pfam" id="PF13968"/>
    </source>
</evidence>
<organism evidence="3 4">
    <name type="scientific">Ficus carica</name>
    <name type="common">Common fig</name>
    <dbReference type="NCBI Taxonomy" id="3494"/>
    <lineage>
        <taxon>Eukaryota</taxon>
        <taxon>Viridiplantae</taxon>
        <taxon>Streptophyta</taxon>
        <taxon>Embryophyta</taxon>
        <taxon>Tracheophyta</taxon>
        <taxon>Spermatophyta</taxon>
        <taxon>Magnoliopsida</taxon>
        <taxon>eudicotyledons</taxon>
        <taxon>Gunneridae</taxon>
        <taxon>Pentapetalae</taxon>
        <taxon>rosids</taxon>
        <taxon>fabids</taxon>
        <taxon>Rosales</taxon>
        <taxon>Moraceae</taxon>
        <taxon>Ficeae</taxon>
        <taxon>Ficus</taxon>
    </lineage>
</organism>
<dbReference type="AlphaFoldDB" id="A0AA88ABW5"/>
<dbReference type="EMBL" id="BTGU01000031">
    <property type="protein sequence ID" value="GMN49699.1"/>
    <property type="molecule type" value="Genomic_DNA"/>
</dbReference>
<feature type="transmembrane region" description="Helical" evidence="1">
    <location>
        <begin position="112"/>
        <end position="132"/>
    </location>
</feature>
<proteinExistence type="predicted"/>
<feature type="transmembrane region" description="Helical" evidence="1">
    <location>
        <begin position="48"/>
        <end position="69"/>
    </location>
</feature>
<keyword evidence="1" id="KW-0472">Membrane</keyword>
<keyword evidence="4" id="KW-1185">Reference proteome</keyword>
<dbReference type="PANTHER" id="PTHR31325">
    <property type="entry name" value="OS01G0798800 PROTEIN-RELATED"/>
    <property type="match status" value="1"/>
</dbReference>
<keyword evidence="1" id="KW-0812">Transmembrane</keyword>
<dbReference type="InterPro" id="IPR025315">
    <property type="entry name" value="DUF4220"/>
</dbReference>
<gene>
    <name evidence="3" type="ORF">TIFTF001_018862</name>
</gene>
<feature type="transmembrane region" description="Helical" evidence="1">
    <location>
        <begin position="81"/>
        <end position="100"/>
    </location>
</feature>
<evidence type="ECO:0000256" key="1">
    <source>
        <dbReference type="SAM" id="Phobius"/>
    </source>
</evidence>
<accession>A0AA88ABW5</accession>